<keyword evidence="3" id="KW-1185">Reference proteome</keyword>
<dbReference type="Gene3D" id="3.30.420.10">
    <property type="entry name" value="Ribonuclease H-like superfamily/Ribonuclease H"/>
    <property type="match status" value="1"/>
</dbReference>
<dbReference type="EMBL" id="JANKHO010000602">
    <property type="protein sequence ID" value="KAJ3508020.1"/>
    <property type="molecule type" value="Genomic_DNA"/>
</dbReference>
<dbReference type="Proteomes" id="UP001148786">
    <property type="component" value="Unassembled WGS sequence"/>
</dbReference>
<gene>
    <name evidence="2" type="ORF">NLJ89_g5985</name>
</gene>
<dbReference type="InterPro" id="IPR036397">
    <property type="entry name" value="RNaseH_sf"/>
</dbReference>
<dbReference type="AlphaFoldDB" id="A0A9W8JZ76"/>
<name>A0A9W8JZ76_9AGAR</name>
<dbReference type="OrthoDB" id="3265515at2759"/>
<comment type="caution">
    <text evidence="2">The sequence shown here is derived from an EMBL/GenBank/DDBJ whole genome shotgun (WGS) entry which is preliminary data.</text>
</comment>
<feature type="compositionally biased region" description="Basic and acidic residues" evidence="1">
    <location>
        <begin position="279"/>
        <end position="289"/>
    </location>
</feature>
<protein>
    <submittedName>
        <fullName evidence="2">Uncharacterized protein</fullName>
    </submittedName>
</protein>
<feature type="region of interest" description="Disordered" evidence="1">
    <location>
        <begin position="279"/>
        <end position="298"/>
    </location>
</feature>
<organism evidence="2 3">
    <name type="scientific">Agrocybe chaxingu</name>
    <dbReference type="NCBI Taxonomy" id="84603"/>
    <lineage>
        <taxon>Eukaryota</taxon>
        <taxon>Fungi</taxon>
        <taxon>Dikarya</taxon>
        <taxon>Basidiomycota</taxon>
        <taxon>Agaricomycotina</taxon>
        <taxon>Agaricomycetes</taxon>
        <taxon>Agaricomycetidae</taxon>
        <taxon>Agaricales</taxon>
        <taxon>Agaricineae</taxon>
        <taxon>Strophariaceae</taxon>
        <taxon>Agrocybe</taxon>
    </lineage>
</organism>
<evidence type="ECO:0000313" key="2">
    <source>
        <dbReference type="EMBL" id="KAJ3508020.1"/>
    </source>
</evidence>
<evidence type="ECO:0000256" key="1">
    <source>
        <dbReference type="SAM" id="MobiDB-lite"/>
    </source>
</evidence>
<reference evidence="2" key="1">
    <citation type="submission" date="2022-07" db="EMBL/GenBank/DDBJ databases">
        <title>Genome Sequence of Agrocybe chaxingu.</title>
        <authorList>
            <person name="Buettner E."/>
        </authorList>
    </citation>
    <scope>NUCLEOTIDE SEQUENCE</scope>
    <source>
        <strain evidence="2">MP-N11</strain>
    </source>
</reference>
<accession>A0A9W8JZ76</accession>
<proteinExistence type="predicted"/>
<sequence length="456" mass="51691">MSYLQRAFSPVCASETLPSHEIGENSMLIGGASVYLAPNESWPTCSTCSKPLVPLIQLNVSSQSTPEEFRALLPSVLPPGEALTTMLQLFVCRTGAGGLECYTHSLLYSTSTRSWVLRIADVTRTPRNQHKTLALLFLPPRLVETWAAGREETLHEELMWDQDDSEEFYAEHEPAPGLKMLGHSVRGKFHCADDGCPRPGAHAFPEWRDLFQIGGRFDFEDKEEEDEEALEMMASLGNTFIEQCVEHPDVVRLTMSGEWITGKVSLRWVSGHTNVRGNEVADREAKSAAEDGSSVGEDLPPLLQRRLPISATAEKRTYHEELKTMWLDDWDNSPRKAKFDSIDPAFPFQRFCKLRNSLSRPQASILTQLRTGHIPLNGYLHRFAKRDSPKCTHCPRVDETVNHYLFHCSKYRRQRREMTDKLGIETSSDLGLRLLTSNSKGIRTCQPHREIQQLQR</sequence>
<evidence type="ECO:0000313" key="3">
    <source>
        <dbReference type="Proteomes" id="UP001148786"/>
    </source>
</evidence>
<dbReference type="GO" id="GO:0003676">
    <property type="term" value="F:nucleic acid binding"/>
    <property type="evidence" value="ECO:0007669"/>
    <property type="project" value="InterPro"/>
</dbReference>
<dbReference type="SUPFAM" id="SSF53098">
    <property type="entry name" value="Ribonuclease H-like"/>
    <property type="match status" value="1"/>
</dbReference>
<dbReference type="InterPro" id="IPR012337">
    <property type="entry name" value="RNaseH-like_sf"/>
</dbReference>